<evidence type="ECO:0000256" key="1">
    <source>
        <dbReference type="ARBA" id="ARBA00004141"/>
    </source>
</evidence>
<dbReference type="PANTHER" id="PTHR37422:SF17">
    <property type="entry name" value="O-ANTIGEN LIGASE"/>
    <property type="match status" value="1"/>
</dbReference>
<name>A0A4R3NKM8_9GAMM</name>
<feature type="transmembrane region" description="Helical" evidence="5">
    <location>
        <begin position="94"/>
        <end position="113"/>
    </location>
</feature>
<gene>
    <name evidence="7" type="ORF">EC835_10987</name>
</gene>
<organism evidence="7 8">
    <name type="scientific">Providencia alcalifaciens</name>
    <dbReference type="NCBI Taxonomy" id="126385"/>
    <lineage>
        <taxon>Bacteria</taxon>
        <taxon>Pseudomonadati</taxon>
        <taxon>Pseudomonadota</taxon>
        <taxon>Gammaproteobacteria</taxon>
        <taxon>Enterobacterales</taxon>
        <taxon>Morganellaceae</taxon>
        <taxon>Providencia</taxon>
    </lineage>
</organism>
<keyword evidence="3 5" id="KW-1133">Transmembrane helix</keyword>
<sequence>MEKEKILTFNKTQSLEINNFKTTGNFVKIAQKLSEQAPFFLLFVMIIGMFTNDTQGILNISAALLFLFVVYTAATKKTNILSGLRRLINGRKFLFLFLAWCLFCATFFTYSGFTTDALKAIFDDWRYVIVITLFLIVFQSEQSKSQKVITYALISTLVFILFITPVLKIIKGSDMPMYLQLRYGFAHYATLIFPFVLTGFFISKNISFKIILFLLSIIGFTFVLYTGSRGGALAIVVESALILLLLSPSLKKFCYYSLICSLLLSATLYASYSFIPQVKNKVNQTISANNITSSRDQIIDVRYPLIMNSIENNLHGIGYGGVAYNNYLNDHNVKPIKSASGYSEKKKMMTHNNDEPFFLNIAYNIGYIGLFLFCVAFIFNMKDLLHSFKQKKDILNVGIFVSSIGYFLIYCLFEFIFLDIFILYNILTAILINNVLVKK</sequence>
<evidence type="ECO:0000256" key="5">
    <source>
        <dbReference type="SAM" id="Phobius"/>
    </source>
</evidence>
<dbReference type="Pfam" id="PF04932">
    <property type="entry name" value="Wzy_C"/>
    <property type="match status" value="1"/>
</dbReference>
<feature type="transmembrane region" description="Helical" evidence="5">
    <location>
        <begin position="182"/>
        <end position="201"/>
    </location>
</feature>
<proteinExistence type="predicted"/>
<feature type="transmembrane region" description="Helical" evidence="5">
    <location>
        <begin position="33"/>
        <end position="50"/>
    </location>
</feature>
<feature type="transmembrane region" description="Helical" evidence="5">
    <location>
        <begin position="56"/>
        <end position="74"/>
    </location>
</feature>
<evidence type="ECO:0000256" key="4">
    <source>
        <dbReference type="ARBA" id="ARBA00023136"/>
    </source>
</evidence>
<feature type="transmembrane region" description="Helical" evidence="5">
    <location>
        <begin position="208"/>
        <end position="225"/>
    </location>
</feature>
<comment type="subcellular location">
    <subcellularLocation>
        <location evidence="1">Membrane</location>
        <topology evidence="1">Multi-pass membrane protein</topology>
    </subcellularLocation>
</comment>
<feature type="transmembrane region" description="Helical" evidence="5">
    <location>
        <begin position="357"/>
        <end position="381"/>
    </location>
</feature>
<feature type="domain" description="O-antigen ligase-related" evidence="6">
    <location>
        <begin position="215"/>
        <end position="374"/>
    </location>
</feature>
<accession>A0A4R3NKM8</accession>
<feature type="transmembrane region" description="Helical" evidence="5">
    <location>
        <begin position="148"/>
        <end position="170"/>
    </location>
</feature>
<dbReference type="InterPro" id="IPR051533">
    <property type="entry name" value="WaaL-like"/>
</dbReference>
<keyword evidence="7" id="KW-0436">Ligase</keyword>
<feature type="transmembrane region" description="Helical" evidence="5">
    <location>
        <begin position="393"/>
        <end position="409"/>
    </location>
</feature>
<evidence type="ECO:0000256" key="3">
    <source>
        <dbReference type="ARBA" id="ARBA00022989"/>
    </source>
</evidence>
<dbReference type="EMBL" id="SMAS01000009">
    <property type="protein sequence ID" value="TCT30334.1"/>
    <property type="molecule type" value="Genomic_DNA"/>
</dbReference>
<evidence type="ECO:0000313" key="7">
    <source>
        <dbReference type="EMBL" id="TCT30334.1"/>
    </source>
</evidence>
<evidence type="ECO:0000313" key="8">
    <source>
        <dbReference type="Proteomes" id="UP000295055"/>
    </source>
</evidence>
<evidence type="ECO:0000256" key="2">
    <source>
        <dbReference type="ARBA" id="ARBA00022692"/>
    </source>
</evidence>
<dbReference type="RefSeq" id="WP_132497014.1">
    <property type="nucleotide sequence ID" value="NZ_SMAS01000009.1"/>
</dbReference>
<protein>
    <submittedName>
        <fullName evidence="7">O-antigen ligase</fullName>
    </submittedName>
</protein>
<keyword evidence="2 5" id="KW-0812">Transmembrane</keyword>
<feature type="transmembrane region" description="Helical" evidence="5">
    <location>
        <begin position="231"/>
        <end position="246"/>
    </location>
</feature>
<evidence type="ECO:0000259" key="6">
    <source>
        <dbReference type="Pfam" id="PF04932"/>
    </source>
</evidence>
<dbReference type="InterPro" id="IPR007016">
    <property type="entry name" value="O-antigen_ligase-rel_domated"/>
</dbReference>
<dbReference type="GO" id="GO:0016874">
    <property type="term" value="F:ligase activity"/>
    <property type="evidence" value="ECO:0007669"/>
    <property type="project" value="UniProtKB-KW"/>
</dbReference>
<feature type="transmembrane region" description="Helical" evidence="5">
    <location>
        <begin position="253"/>
        <end position="275"/>
    </location>
</feature>
<feature type="transmembrane region" description="Helical" evidence="5">
    <location>
        <begin position="415"/>
        <end position="437"/>
    </location>
</feature>
<dbReference type="OrthoDB" id="6466699at2"/>
<feature type="transmembrane region" description="Helical" evidence="5">
    <location>
        <begin position="125"/>
        <end position="141"/>
    </location>
</feature>
<keyword evidence="4 5" id="KW-0472">Membrane</keyword>
<comment type="caution">
    <text evidence="7">The sequence shown here is derived from an EMBL/GenBank/DDBJ whole genome shotgun (WGS) entry which is preliminary data.</text>
</comment>
<dbReference type="AlphaFoldDB" id="A0A4R3NKM8"/>
<dbReference type="Proteomes" id="UP000295055">
    <property type="component" value="Unassembled WGS sequence"/>
</dbReference>
<dbReference type="GO" id="GO:0016020">
    <property type="term" value="C:membrane"/>
    <property type="evidence" value="ECO:0007669"/>
    <property type="project" value="UniProtKB-SubCell"/>
</dbReference>
<reference evidence="7 8" key="1">
    <citation type="submission" date="2019-03" db="EMBL/GenBank/DDBJ databases">
        <title>Genomic analyses of the natural microbiome of Caenorhabditis elegans.</title>
        <authorList>
            <person name="Samuel B."/>
        </authorList>
    </citation>
    <scope>NUCLEOTIDE SEQUENCE [LARGE SCALE GENOMIC DNA]</scope>
    <source>
        <strain evidence="7 8">JUb102</strain>
    </source>
</reference>
<dbReference type="PANTHER" id="PTHR37422">
    <property type="entry name" value="TEICHURONIC ACID BIOSYNTHESIS PROTEIN TUAE"/>
    <property type="match status" value="1"/>
</dbReference>